<dbReference type="EMBL" id="JAUSUQ010000005">
    <property type="protein sequence ID" value="MDQ0338800.1"/>
    <property type="molecule type" value="Genomic_DNA"/>
</dbReference>
<feature type="signal peptide" evidence="2">
    <location>
        <begin position="1"/>
        <end position="29"/>
    </location>
</feature>
<keyword evidence="4" id="KW-1185">Reference proteome</keyword>
<evidence type="ECO:0000313" key="3">
    <source>
        <dbReference type="EMBL" id="MDQ0338800.1"/>
    </source>
</evidence>
<dbReference type="InterPro" id="IPR038404">
    <property type="entry name" value="TRAP_DctP_sf"/>
</dbReference>
<comment type="caution">
    <text evidence="3">The sequence shown here is derived from an EMBL/GenBank/DDBJ whole genome shotgun (WGS) entry which is preliminary data.</text>
</comment>
<reference evidence="3 4" key="1">
    <citation type="submission" date="2023-07" db="EMBL/GenBank/DDBJ databases">
        <title>Genomic Encyclopedia of Type Strains, Phase IV (KMG-IV): sequencing the most valuable type-strain genomes for metagenomic binning, comparative biology and taxonomic classification.</title>
        <authorList>
            <person name="Goeker M."/>
        </authorList>
    </citation>
    <scope>NUCLEOTIDE SEQUENCE [LARGE SCALE GENOMIC DNA]</scope>
    <source>
        <strain evidence="3 4">DSM 17740</strain>
    </source>
</reference>
<dbReference type="Gene3D" id="3.40.190.170">
    <property type="entry name" value="Bacterial extracellular solute-binding protein, family 7"/>
    <property type="match status" value="1"/>
</dbReference>
<evidence type="ECO:0000313" key="4">
    <source>
        <dbReference type="Proteomes" id="UP001232445"/>
    </source>
</evidence>
<dbReference type="CDD" id="cd13665">
    <property type="entry name" value="PBP2_TRAP_Dctp3_4"/>
    <property type="match status" value="1"/>
</dbReference>
<protein>
    <submittedName>
        <fullName evidence="3">TRAP-type C4-dicarboxylate transport system substrate-binding protein</fullName>
    </submittedName>
</protein>
<sequence length="356" mass="39577">MNTRLRRRLGLWLFMALILLMTACQTEQAGSSEGGKTEAATGEQITLKFSHFWPPQHFVQTGVFEPFVEKMSNLSGGRVSVDIYPASALGEPGAQYDMAMTGVADIAVSVHSYTPGQFPLVSVMELPFISDSGEKGSEILWKLYEEFPELQDEHAQTKPLWLFTSSPGQLLTVGKPVQSIDDLRGMRIRSPSPIMNKVIELAGATPVSMPMSDVYDAMQRGVVDGTFAPMPELLAFNLMDVTDYVTIGNFYMTTFFAVMNEQVWEGLTEEEQQKLEELGLSMARKGGQAFDDAAREAREALADSDVEVYELSEGEIAEWMSQLESVIEGWIEEMNSKSLPGHEIYDRAVRLNSELN</sequence>
<evidence type="ECO:0000256" key="2">
    <source>
        <dbReference type="SAM" id="SignalP"/>
    </source>
</evidence>
<dbReference type="NCBIfam" id="NF037995">
    <property type="entry name" value="TRAP_S1"/>
    <property type="match status" value="1"/>
</dbReference>
<dbReference type="PROSITE" id="PS51257">
    <property type="entry name" value="PROKAR_LIPOPROTEIN"/>
    <property type="match status" value="1"/>
</dbReference>
<keyword evidence="1 2" id="KW-0732">Signal</keyword>
<dbReference type="Proteomes" id="UP001232445">
    <property type="component" value="Unassembled WGS sequence"/>
</dbReference>
<dbReference type="Pfam" id="PF03480">
    <property type="entry name" value="DctP"/>
    <property type="match status" value="1"/>
</dbReference>
<organism evidence="3 4">
    <name type="scientific">Caldalkalibacillus uzonensis</name>
    <dbReference type="NCBI Taxonomy" id="353224"/>
    <lineage>
        <taxon>Bacteria</taxon>
        <taxon>Bacillati</taxon>
        <taxon>Bacillota</taxon>
        <taxon>Bacilli</taxon>
        <taxon>Bacillales</taxon>
        <taxon>Bacillaceae</taxon>
        <taxon>Caldalkalibacillus</taxon>
    </lineage>
</organism>
<dbReference type="SUPFAM" id="SSF53850">
    <property type="entry name" value="Periplasmic binding protein-like II"/>
    <property type="match status" value="1"/>
</dbReference>
<dbReference type="InterPro" id="IPR018389">
    <property type="entry name" value="DctP_fam"/>
</dbReference>
<accession>A0ABU0CQV2</accession>
<evidence type="ECO:0000256" key="1">
    <source>
        <dbReference type="ARBA" id="ARBA00022729"/>
    </source>
</evidence>
<name>A0ABU0CQV2_9BACI</name>
<feature type="chain" id="PRO_5046391778" evidence="2">
    <location>
        <begin position="30"/>
        <end position="356"/>
    </location>
</feature>
<proteinExistence type="predicted"/>
<dbReference type="RefSeq" id="WP_307337759.1">
    <property type="nucleotide sequence ID" value="NZ_JAUSUQ010000005.1"/>
</dbReference>
<dbReference type="PANTHER" id="PTHR33376:SF15">
    <property type="entry name" value="BLL6794 PROTEIN"/>
    <property type="match status" value="1"/>
</dbReference>
<gene>
    <name evidence="3" type="ORF">J2S00_001586</name>
</gene>
<dbReference type="PANTHER" id="PTHR33376">
    <property type="match status" value="1"/>
</dbReference>